<gene>
    <name evidence="2" type="ORF">MAIC_19940</name>
</gene>
<dbReference type="Proteomes" id="UP000467327">
    <property type="component" value="Chromosome"/>
</dbReference>
<dbReference type="AlphaFoldDB" id="A0AAD1HNQ7"/>
<dbReference type="KEGG" id="maic:MAIC_19940"/>
<proteinExistence type="predicted"/>
<feature type="compositionally biased region" description="Polar residues" evidence="1">
    <location>
        <begin position="129"/>
        <end position="140"/>
    </location>
</feature>
<organism evidence="2 3">
    <name type="scientific">Mycolicibacterium aichiense</name>
    <dbReference type="NCBI Taxonomy" id="1799"/>
    <lineage>
        <taxon>Bacteria</taxon>
        <taxon>Bacillati</taxon>
        <taxon>Actinomycetota</taxon>
        <taxon>Actinomycetes</taxon>
        <taxon>Mycobacteriales</taxon>
        <taxon>Mycobacteriaceae</taxon>
        <taxon>Mycolicibacterium</taxon>
    </lineage>
</organism>
<evidence type="ECO:0000313" key="2">
    <source>
        <dbReference type="EMBL" id="BBX07191.1"/>
    </source>
</evidence>
<dbReference type="EMBL" id="AP022561">
    <property type="protein sequence ID" value="BBX07191.1"/>
    <property type="molecule type" value="Genomic_DNA"/>
</dbReference>
<name>A0AAD1HNQ7_9MYCO</name>
<feature type="region of interest" description="Disordered" evidence="1">
    <location>
        <begin position="86"/>
        <end position="159"/>
    </location>
</feature>
<accession>A0AAD1HNQ7</accession>
<evidence type="ECO:0000313" key="3">
    <source>
        <dbReference type="Proteomes" id="UP000467327"/>
    </source>
</evidence>
<reference evidence="2 3" key="1">
    <citation type="journal article" date="2019" name="Emerg. Microbes Infect.">
        <title>Comprehensive subspecies identification of 175 nontuberculous mycobacteria species based on 7547 genomic profiles.</title>
        <authorList>
            <person name="Matsumoto Y."/>
            <person name="Kinjo T."/>
            <person name="Motooka D."/>
            <person name="Nabeya D."/>
            <person name="Jung N."/>
            <person name="Uechi K."/>
            <person name="Horii T."/>
            <person name="Iida T."/>
            <person name="Fujita J."/>
            <person name="Nakamura S."/>
        </authorList>
    </citation>
    <scope>NUCLEOTIDE SEQUENCE [LARGE SCALE GENOMIC DNA]</scope>
    <source>
        <strain evidence="2 3">JCM 6376</strain>
    </source>
</reference>
<protein>
    <submittedName>
        <fullName evidence="2">Uncharacterized protein</fullName>
    </submittedName>
</protein>
<keyword evidence="3" id="KW-1185">Reference proteome</keyword>
<evidence type="ECO:0000256" key="1">
    <source>
        <dbReference type="SAM" id="MobiDB-lite"/>
    </source>
</evidence>
<sequence length="248" mass="25973">MFTPSPSPDYLQQLFAYLQAGQQLLQQWATMSGAPQLPTNAFMPPPSTAAAYPIPTMPLPAQPAPDYAQQLFGYLQAWRQHLEQMAPTPPAPAQSPAAAPLFGAPLQATPHPAHGGGPDIPTKPDDNGSKSNVLKTQNSGPTPPPEVVSVGPAVRNSTQVPDSKRLEILIPPYLDTGNQIDRLGQAIVAESPDTSSAQATAVRHSSNIASPRAASAFTSAMSRVNPASVQPINAKSLFSQAGFDTPSG</sequence>